<comment type="caution">
    <text evidence="1">The sequence shown here is derived from an EMBL/GenBank/DDBJ whole genome shotgun (WGS) entry which is preliminary data.</text>
</comment>
<dbReference type="Proteomes" id="UP000603227">
    <property type="component" value="Unassembled WGS sequence"/>
</dbReference>
<reference evidence="1" key="1">
    <citation type="journal article" date="2014" name="Int. J. Syst. Evol. Microbiol.">
        <title>Complete genome sequence of Corynebacterium casei LMG S-19264T (=DSM 44701T), isolated from a smear-ripened cheese.</title>
        <authorList>
            <consortium name="US DOE Joint Genome Institute (JGI-PGF)"/>
            <person name="Walter F."/>
            <person name="Albersmeier A."/>
            <person name="Kalinowski J."/>
            <person name="Ruckert C."/>
        </authorList>
    </citation>
    <scope>NUCLEOTIDE SEQUENCE</scope>
    <source>
        <strain evidence="1">CGMCC 4.7403</strain>
    </source>
</reference>
<evidence type="ECO:0000313" key="2">
    <source>
        <dbReference type="Proteomes" id="UP000603227"/>
    </source>
</evidence>
<gene>
    <name evidence="1" type="ORF">GCM10017771_30780</name>
</gene>
<organism evidence="1 2">
    <name type="scientific">Streptomyces capitiformicae</name>
    <dbReference type="NCBI Taxonomy" id="2014920"/>
    <lineage>
        <taxon>Bacteria</taxon>
        <taxon>Bacillati</taxon>
        <taxon>Actinomycetota</taxon>
        <taxon>Actinomycetes</taxon>
        <taxon>Kitasatosporales</taxon>
        <taxon>Streptomycetaceae</taxon>
        <taxon>Streptomyces</taxon>
    </lineage>
</organism>
<dbReference type="AlphaFoldDB" id="A0A919GNQ7"/>
<sequence length="77" mass="8436">MILFDADLSATELGARRRKNATIGEVVDTVVAGLFADYVTARADRDREQMLLILDHAKAIDPALVDELRGFDYLAAA</sequence>
<accession>A0A919GNQ7</accession>
<evidence type="ECO:0000313" key="1">
    <source>
        <dbReference type="EMBL" id="GHH87861.1"/>
    </source>
</evidence>
<dbReference type="EMBL" id="BNAT01000009">
    <property type="protein sequence ID" value="GHH87861.1"/>
    <property type="molecule type" value="Genomic_DNA"/>
</dbReference>
<keyword evidence="2" id="KW-1185">Reference proteome</keyword>
<reference evidence="1" key="2">
    <citation type="submission" date="2020-09" db="EMBL/GenBank/DDBJ databases">
        <authorList>
            <person name="Sun Q."/>
            <person name="Zhou Y."/>
        </authorList>
    </citation>
    <scope>NUCLEOTIDE SEQUENCE</scope>
    <source>
        <strain evidence="1">CGMCC 4.7403</strain>
    </source>
</reference>
<proteinExistence type="predicted"/>
<name>A0A919GNQ7_9ACTN</name>
<protein>
    <submittedName>
        <fullName evidence="1">Uncharacterized protein</fullName>
    </submittedName>
</protein>